<dbReference type="AlphaFoldDB" id="A0A9D4QSI7"/>
<reference evidence="1" key="1">
    <citation type="journal article" date="2019" name="bioRxiv">
        <title>The Genome of the Zebra Mussel, Dreissena polymorpha: A Resource for Invasive Species Research.</title>
        <authorList>
            <person name="McCartney M.A."/>
            <person name="Auch B."/>
            <person name="Kono T."/>
            <person name="Mallez S."/>
            <person name="Zhang Y."/>
            <person name="Obille A."/>
            <person name="Becker A."/>
            <person name="Abrahante J.E."/>
            <person name="Garbe J."/>
            <person name="Badalamenti J.P."/>
            <person name="Herman A."/>
            <person name="Mangelson H."/>
            <person name="Liachko I."/>
            <person name="Sullivan S."/>
            <person name="Sone E.D."/>
            <person name="Koren S."/>
            <person name="Silverstein K.A.T."/>
            <person name="Beckman K.B."/>
            <person name="Gohl D.M."/>
        </authorList>
    </citation>
    <scope>NUCLEOTIDE SEQUENCE</scope>
    <source>
        <strain evidence="1">Duluth1</strain>
        <tissue evidence="1">Whole animal</tissue>
    </source>
</reference>
<evidence type="ECO:0000313" key="2">
    <source>
        <dbReference type="Proteomes" id="UP000828390"/>
    </source>
</evidence>
<proteinExistence type="predicted"/>
<accession>A0A9D4QSI7</accession>
<keyword evidence="2" id="KW-1185">Reference proteome</keyword>
<evidence type="ECO:0000313" key="1">
    <source>
        <dbReference type="EMBL" id="KAH3842011.1"/>
    </source>
</evidence>
<dbReference type="Proteomes" id="UP000828390">
    <property type="component" value="Unassembled WGS sequence"/>
</dbReference>
<gene>
    <name evidence="1" type="ORF">DPMN_115499</name>
</gene>
<name>A0A9D4QSI7_DREPO</name>
<protein>
    <submittedName>
        <fullName evidence="1">Uncharacterized protein</fullName>
    </submittedName>
</protein>
<comment type="caution">
    <text evidence="1">The sequence shown here is derived from an EMBL/GenBank/DDBJ whole genome shotgun (WGS) entry which is preliminary data.</text>
</comment>
<reference evidence="1" key="2">
    <citation type="submission" date="2020-11" db="EMBL/GenBank/DDBJ databases">
        <authorList>
            <person name="McCartney M.A."/>
            <person name="Auch B."/>
            <person name="Kono T."/>
            <person name="Mallez S."/>
            <person name="Becker A."/>
            <person name="Gohl D.M."/>
            <person name="Silverstein K.A.T."/>
            <person name="Koren S."/>
            <person name="Bechman K.B."/>
            <person name="Herman A."/>
            <person name="Abrahante J.E."/>
            <person name="Garbe J."/>
        </authorList>
    </citation>
    <scope>NUCLEOTIDE SEQUENCE</scope>
    <source>
        <strain evidence="1">Duluth1</strain>
        <tissue evidence="1">Whole animal</tissue>
    </source>
</reference>
<organism evidence="1 2">
    <name type="scientific">Dreissena polymorpha</name>
    <name type="common">Zebra mussel</name>
    <name type="synonym">Mytilus polymorpha</name>
    <dbReference type="NCBI Taxonomy" id="45954"/>
    <lineage>
        <taxon>Eukaryota</taxon>
        <taxon>Metazoa</taxon>
        <taxon>Spiralia</taxon>
        <taxon>Lophotrochozoa</taxon>
        <taxon>Mollusca</taxon>
        <taxon>Bivalvia</taxon>
        <taxon>Autobranchia</taxon>
        <taxon>Heteroconchia</taxon>
        <taxon>Euheterodonta</taxon>
        <taxon>Imparidentia</taxon>
        <taxon>Neoheterodontei</taxon>
        <taxon>Myida</taxon>
        <taxon>Dreissenoidea</taxon>
        <taxon>Dreissenidae</taxon>
        <taxon>Dreissena</taxon>
    </lineage>
</organism>
<sequence length="53" mass="5861">MGVRGSSTNGKLDPFSETGRRITFSIKSKTNYIWGFPSVTAFEVPPDDEDHAI</sequence>
<dbReference type="EMBL" id="JAIWYP010000004">
    <property type="protein sequence ID" value="KAH3842011.1"/>
    <property type="molecule type" value="Genomic_DNA"/>
</dbReference>